<name>A0A067RFE6_ZOONE</name>
<keyword evidence="2" id="KW-1185">Reference proteome</keyword>
<protein>
    <submittedName>
        <fullName evidence="1">Uncharacterized protein</fullName>
    </submittedName>
</protein>
<dbReference type="InParanoid" id="A0A067RFE6"/>
<dbReference type="AlphaFoldDB" id="A0A067RFE6"/>
<dbReference type="EMBL" id="KK852506">
    <property type="protein sequence ID" value="KDR22487.1"/>
    <property type="molecule type" value="Genomic_DNA"/>
</dbReference>
<organism evidence="1 2">
    <name type="scientific">Zootermopsis nevadensis</name>
    <name type="common">Dampwood termite</name>
    <dbReference type="NCBI Taxonomy" id="136037"/>
    <lineage>
        <taxon>Eukaryota</taxon>
        <taxon>Metazoa</taxon>
        <taxon>Ecdysozoa</taxon>
        <taxon>Arthropoda</taxon>
        <taxon>Hexapoda</taxon>
        <taxon>Insecta</taxon>
        <taxon>Pterygota</taxon>
        <taxon>Neoptera</taxon>
        <taxon>Polyneoptera</taxon>
        <taxon>Dictyoptera</taxon>
        <taxon>Blattodea</taxon>
        <taxon>Blattoidea</taxon>
        <taxon>Termitoidae</taxon>
        <taxon>Termopsidae</taxon>
        <taxon>Zootermopsis</taxon>
    </lineage>
</organism>
<gene>
    <name evidence="1" type="ORF">L798_02286</name>
</gene>
<reference evidence="1 2" key="1">
    <citation type="journal article" date="2014" name="Nat. Commun.">
        <title>Molecular traces of alternative social organization in a termite genome.</title>
        <authorList>
            <person name="Terrapon N."/>
            <person name="Li C."/>
            <person name="Robertson H.M."/>
            <person name="Ji L."/>
            <person name="Meng X."/>
            <person name="Booth W."/>
            <person name="Chen Z."/>
            <person name="Childers C.P."/>
            <person name="Glastad K.M."/>
            <person name="Gokhale K."/>
            <person name="Gowin J."/>
            <person name="Gronenberg W."/>
            <person name="Hermansen R.A."/>
            <person name="Hu H."/>
            <person name="Hunt B.G."/>
            <person name="Huylmans A.K."/>
            <person name="Khalil S.M."/>
            <person name="Mitchell R.D."/>
            <person name="Munoz-Torres M.C."/>
            <person name="Mustard J.A."/>
            <person name="Pan H."/>
            <person name="Reese J.T."/>
            <person name="Scharf M.E."/>
            <person name="Sun F."/>
            <person name="Vogel H."/>
            <person name="Xiao J."/>
            <person name="Yang W."/>
            <person name="Yang Z."/>
            <person name="Yang Z."/>
            <person name="Zhou J."/>
            <person name="Zhu J."/>
            <person name="Brent C.S."/>
            <person name="Elsik C.G."/>
            <person name="Goodisman M.A."/>
            <person name="Liberles D.A."/>
            <person name="Roe R.M."/>
            <person name="Vargo E.L."/>
            <person name="Vilcinskas A."/>
            <person name="Wang J."/>
            <person name="Bornberg-Bauer E."/>
            <person name="Korb J."/>
            <person name="Zhang G."/>
            <person name="Liebig J."/>
        </authorList>
    </citation>
    <scope>NUCLEOTIDE SEQUENCE [LARGE SCALE GENOMIC DNA]</scope>
    <source>
        <tissue evidence="1">Whole organism</tissue>
    </source>
</reference>
<proteinExistence type="predicted"/>
<evidence type="ECO:0000313" key="1">
    <source>
        <dbReference type="EMBL" id="KDR22487.1"/>
    </source>
</evidence>
<evidence type="ECO:0000313" key="2">
    <source>
        <dbReference type="Proteomes" id="UP000027135"/>
    </source>
</evidence>
<sequence length="49" mass="5402">MLLQPPVFCKHLSATSVSVSHTSSQSFFTTSSMLCMANDEFVSPLEKHL</sequence>
<dbReference type="Proteomes" id="UP000027135">
    <property type="component" value="Unassembled WGS sequence"/>
</dbReference>
<accession>A0A067RFE6</accession>